<evidence type="ECO:0008006" key="4">
    <source>
        <dbReference type="Google" id="ProtNLM"/>
    </source>
</evidence>
<accession>A0ABT1ZMR2</accession>
<feature type="signal peptide" evidence="1">
    <location>
        <begin position="1"/>
        <end position="26"/>
    </location>
</feature>
<sequence>MKMSTNFTIAAALAVTISGCAAVAPAAGNQYTSRDGKLNIRGELVDSSRVHIFVNGDKVIADEVSLVTGDGRFDGNWQGKPVSADCATAAGGKLGATTCTVAVAGERVTLAL</sequence>
<dbReference type="RefSeq" id="WP_258815807.1">
    <property type="nucleotide sequence ID" value="NZ_JANUGW010000003.1"/>
</dbReference>
<protein>
    <recommendedName>
        <fullName evidence="4">Lipoprotein</fullName>
    </recommendedName>
</protein>
<name>A0ABT1ZMR2_9BURK</name>
<proteinExistence type="predicted"/>
<organism evidence="2 3">
    <name type="scientific">Massilia pinisoli</name>
    <dbReference type="NCBI Taxonomy" id="1772194"/>
    <lineage>
        <taxon>Bacteria</taxon>
        <taxon>Pseudomonadati</taxon>
        <taxon>Pseudomonadota</taxon>
        <taxon>Betaproteobacteria</taxon>
        <taxon>Burkholderiales</taxon>
        <taxon>Oxalobacteraceae</taxon>
        <taxon>Telluria group</taxon>
        <taxon>Massilia</taxon>
    </lineage>
</organism>
<evidence type="ECO:0000313" key="2">
    <source>
        <dbReference type="EMBL" id="MCS0581192.1"/>
    </source>
</evidence>
<gene>
    <name evidence="2" type="ORF">NX784_06270</name>
</gene>
<dbReference type="Proteomes" id="UP001204151">
    <property type="component" value="Unassembled WGS sequence"/>
</dbReference>
<keyword evidence="1" id="KW-0732">Signal</keyword>
<feature type="chain" id="PRO_5045329708" description="Lipoprotein" evidence="1">
    <location>
        <begin position="27"/>
        <end position="112"/>
    </location>
</feature>
<evidence type="ECO:0000313" key="3">
    <source>
        <dbReference type="Proteomes" id="UP001204151"/>
    </source>
</evidence>
<keyword evidence="3" id="KW-1185">Reference proteome</keyword>
<dbReference type="EMBL" id="JANUGW010000003">
    <property type="protein sequence ID" value="MCS0581192.1"/>
    <property type="molecule type" value="Genomic_DNA"/>
</dbReference>
<reference evidence="2 3" key="1">
    <citation type="submission" date="2022-08" db="EMBL/GenBank/DDBJ databases">
        <title>Reclassification of Massilia species as members of the genera Telluria, Duganella, Pseudoduganella, Mokoshia gen. nov. and Zemynaea gen. nov. using orthogonal and non-orthogonal genome-based approaches.</title>
        <authorList>
            <person name="Bowman J.P."/>
        </authorList>
    </citation>
    <scope>NUCLEOTIDE SEQUENCE [LARGE SCALE GENOMIC DNA]</scope>
    <source>
        <strain evidence="2 3">JCM 31316</strain>
    </source>
</reference>
<dbReference type="PROSITE" id="PS51257">
    <property type="entry name" value="PROKAR_LIPOPROTEIN"/>
    <property type="match status" value="1"/>
</dbReference>
<evidence type="ECO:0000256" key="1">
    <source>
        <dbReference type="SAM" id="SignalP"/>
    </source>
</evidence>
<comment type="caution">
    <text evidence="2">The sequence shown here is derived from an EMBL/GenBank/DDBJ whole genome shotgun (WGS) entry which is preliminary data.</text>
</comment>